<dbReference type="GeneID" id="113212587"/>
<evidence type="ECO:0000256" key="6">
    <source>
        <dbReference type="SAM" id="MobiDB-lite"/>
    </source>
</evidence>
<dbReference type="OrthoDB" id="8196486at2759"/>
<sequence length="566" mass="62432">MFATDIPLSAFENEHWENFFKALRPAFKVPSTYCFSTPLLNAEHERIKTKCEEKIEEATSVCILTDGWSNIRGENVVNFVVTTPEPVFIEAVEPGEDRETGKWIFDAIEKVIKKFDSKKVMGVCTDNASSMKLAHNLISAKYPHISCYGCAAHGLNLLVKDILGKVGKFSSILKNSKTIVKDIKNHHVPHAIFKKKQKIKFGSGKGKSLKLPGKTRWSGTTDMLKSLLENKSVLQETVIDQRVSVSKKAKTTVLDDDFWDAVKCGCDLLSPITDTITYLEGDSANVADVVTALAKMKTQILNAAEDFNMHDMVRVEELVKKRCVFIVKPVHLAANLLHPIYRGKVLTPNQIQLAITFISEMCTHLNYDCGLVISNLARFRNSEGIWAVKETNTGSFHSIWSAANHCTPSSWWKGICADEPLCPLACRILSLPASAAACERVWSGYSNTHTKKRNKLAVERVTKLVQIKSNLKLFSSVSSGDKPKMNCCTIEDGLIFDVDINDRAIEEDNDAGPEGNGAIEDNDAGSEGNQSDSENESAASSYNSDSDSVQSASESECSTLSESDDD</sequence>
<evidence type="ECO:0000256" key="1">
    <source>
        <dbReference type="ARBA" id="ARBA00004123"/>
    </source>
</evidence>
<keyword evidence="2" id="KW-0479">Metal-binding</keyword>
<dbReference type="InterPro" id="IPR052035">
    <property type="entry name" value="ZnF_BED_domain_contain"/>
</dbReference>
<feature type="domain" description="HAT C-terminal dimerisation" evidence="8">
    <location>
        <begin position="405"/>
        <end position="471"/>
    </location>
</feature>
<dbReference type="Pfam" id="PF04937">
    <property type="entry name" value="DUF659"/>
    <property type="match status" value="1"/>
</dbReference>
<dbReference type="InterPro" id="IPR007021">
    <property type="entry name" value="DUF659"/>
</dbReference>
<keyword evidence="5" id="KW-0539">Nucleus</keyword>
<proteinExistence type="predicted"/>
<evidence type="ECO:0000256" key="4">
    <source>
        <dbReference type="ARBA" id="ARBA00022833"/>
    </source>
</evidence>
<name>A0A9C6X783_FRAOC</name>
<evidence type="ECO:0000259" key="8">
    <source>
        <dbReference type="Pfam" id="PF05699"/>
    </source>
</evidence>
<dbReference type="KEGG" id="foc:113212587"/>
<evidence type="ECO:0000313" key="10">
    <source>
        <dbReference type="RefSeq" id="XP_052130461.1"/>
    </source>
</evidence>
<dbReference type="GO" id="GO:0005634">
    <property type="term" value="C:nucleus"/>
    <property type="evidence" value="ECO:0007669"/>
    <property type="project" value="UniProtKB-SubCell"/>
</dbReference>
<evidence type="ECO:0000313" key="9">
    <source>
        <dbReference type="Proteomes" id="UP000504606"/>
    </source>
</evidence>
<reference evidence="10" key="1">
    <citation type="submission" date="2025-08" db="UniProtKB">
        <authorList>
            <consortium name="RefSeq"/>
        </authorList>
    </citation>
    <scope>IDENTIFICATION</scope>
    <source>
        <tissue evidence="10">Whole organism</tissue>
    </source>
</reference>
<keyword evidence="4" id="KW-0862">Zinc</keyword>
<dbReference type="GO" id="GO:0046983">
    <property type="term" value="F:protein dimerization activity"/>
    <property type="evidence" value="ECO:0007669"/>
    <property type="project" value="InterPro"/>
</dbReference>
<feature type="compositionally biased region" description="Polar residues" evidence="6">
    <location>
        <begin position="556"/>
        <end position="566"/>
    </location>
</feature>
<dbReference type="PANTHER" id="PTHR46481">
    <property type="entry name" value="ZINC FINGER BED DOMAIN-CONTAINING PROTEIN 4"/>
    <property type="match status" value="1"/>
</dbReference>
<evidence type="ECO:0000256" key="5">
    <source>
        <dbReference type="ARBA" id="ARBA00023242"/>
    </source>
</evidence>
<accession>A0A9C6X783</accession>
<dbReference type="Pfam" id="PF05699">
    <property type="entry name" value="Dimer_Tnp_hAT"/>
    <property type="match status" value="1"/>
</dbReference>
<dbReference type="InterPro" id="IPR012337">
    <property type="entry name" value="RNaseH-like_sf"/>
</dbReference>
<gene>
    <name evidence="10" type="primary">LOC113212587</name>
</gene>
<evidence type="ECO:0000259" key="7">
    <source>
        <dbReference type="Pfam" id="PF04937"/>
    </source>
</evidence>
<dbReference type="AlphaFoldDB" id="A0A9C6X783"/>
<dbReference type="SUPFAM" id="SSF53098">
    <property type="entry name" value="Ribonuclease H-like"/>
    <property type="match status" value="1"/>
</dbReference>
<feature type="region of interest" description="Disordered" evidence="6">
    <location>
        <begin position="506"/>
        <end position="566"/>
    </location>
</feature>
<protein>
    <submittedName>
        <fullName evidence="10">Uncharacterized protein LOC113212587</fullName>
    </submittedName>
</protein>
<keyword evidence="9" id="KW-1185">Reference proteome</keyword>
<organism evidence="9 10">
    <name type="scientific">Frankliniella occidentalis</name>
    <name type="common">Western flower thrips</name>
    <name type="synonym">Euthrips occidentalis</name>
    <dbReference type="NCBI Taxonomy" id="133901"/>
    <lineage>
        <taxon>Eukaryota</taxon>
        <taxon>Metazoa</taxon>
        <taxon>Ecdysozoa</taxon>
        <taxon>Arthropoda</taxon>
        <taxon>Hexapoda</taxon>
        <taxon>Insecta</taxon>
        <taxon>Pterygota</taxon>
        <taxon>Neoptera</taxon>
        <taxon>Paraneoptera</taxon>
        <taxon>Thysanoptera</taxon>
        <taxon>Terebrantia</taxon>
        <taxon>Thripoidea</taxon>
        <taxon>Thripidae</taxon>
        <taxon>Frankliniella</taxon>
    </lineage>
</organism>
<feature type="domain" description="DUF659" evidence="7">
    <location>
        <begin position="30"/>
        <end position="179"/>
    </location>
</feature>
<feature type="compositionally biased region" description="Low complexity" evidence="6">
    <location>
        <begin position="529"/>
        <end position="555"/>
    </location>
</feature>
<evidence type="ECO:0000256" key="3">
    <source>
        <dbReference type="ARBA" id="ARBA00022771"/>
    </source>
</evidence>
<dbReference type="Proteomes" id="UP000504606">
    <property type="component" value="Unplaced"/>
</dbReference>
<keyword evidence="3" id="KW-0863">Zinc-finger</keyword>
<evidence type="ECO:0000256" key="2">
    <source>
        <dbReference type="ARBA" id="ARBA00022723"/>
    </source>
</evidence>
<comment type="subcellular location">
    <subcellularLocation>
        <location evidence="1">Nucleus</location>
    </subcellularLocation>
</comment>
<dbReference type="InterPro" id="IPR008906">
    <property type="entry name" value="HATC_C_dom"/>
</dbReference>
<dbReference type="PANTHER" id="PTHR46481:SF10">
    <property type="entry name" value="ZINC FINGER BED DOMAIN-CONTAINING PROTEIN 39"/>
    <property type="match status" value="1"/>
</dbReference>
<dbReference type="GO" id="GO:0008270">
    <property type="term" value="F:zinc ion binding"/>
    <property type="evidence" value="ECO:0007669"/>
    <property type="project" value="UniProtKB-KW"/>
</dbReference>
<dbReference type="RefSeq" id="XP_052130461.1">
    <property type="nucleotide sequence ID" value="XM_052274501.1"/>
</dbReference>